<proteinExistence type="predicted"/>
<dbReference type="Proteomes" id="UP000008177">
    <property type="component" value="Unplaced contigs"/>
</dbReference>
<sequence>MSLQSFERDIEVDDWTTSVPPTSELKRNTVENAVGIQIEIPPHHNHNNHMNVCPRAEQSTAFQVFNTSGNNDLPSGTSSPPYPPYNNVHATSLLRPEQFLPTPDHISSFMSTEFPLIQHNTLSTTCPEKFQSNIFQHNTRDFQCANFGTELDWPILCPTTPHSRLAKKMLITRTLRLFPQTIILPSYVYAQITKLQMNYLV</sequence>
<dbReference type="AlphaFoldDB" id="G2YSW6"/>
<organism evidence="1 2">
    <name type="scientific">Botryotinia fuckeliana (strain T4)</name>
    <name type="common">Noble rot fungus</name>
    <name type="synonym">Botrytis cinerea</name>
    <dbReference type="NCBI Taxonomy" id="999810"/>
    <lineage>
        <taxon>Eukaryota</taxon>
        <taxon>Fungi</taxon>
        <taxon>Dikarya</taxon>
        <taxon>Ascomycota</taxon>
        <taxon>Pezizomycotina</taxon>
        <taxon>Leotiomycetes</taxon>
        <taxon>Helotiales</taxon>
        <taxon>Sclerotiniaceae</taxon>
        <taxon>Botrytis</taxon>
    </lineage>
</organism>
<evidence type="ECO:0000313" key="1">
    <source>
        <dbReference type="EMBL" id="CCD54714.1"/>
    </source>
</evidence>
<gene>
    <name evidence="1" type="ORF">BofuT4_P127620.1</name>
</gene>
<dbReference type="EMBL" id="FQ790351">
    <property type="protein sequence ID" value="CCD54714.1"/>
    <property type="molecule type" value="Genomic_DNA"/>
</dbReference>
<reference evidence="2" key="1">
    <citation type="journal article" date="2011" name="PLoS Genet.">
        <title>Genomic analysis of the necrotrophic fungal pathogens Sclerotinia sclerotiorum and Botrytis cinerea.</title>
        <authorList>
            <person name="Amselem J."/>
            <person name="Cuomo C.A."/>
            <person name="van Kan J.A."/>
            <person name="Viaud M."/>
            <person name="Benito E.P."/>
            <person name="Couloux A."/>
            <person name="Coutinho P.M."/>
            <person name="de Vries R.P."/>
            <person name="Dyer P.S."/>
            <person name="Fillinger S."/>
            <person name="Fournier E."/>
            <person name="Gout L."/>
            <person name="Hahn M."/>
            <person name="Kohn L."/>
            <person name="Lapalu N."/>
            <person name="Plummer K.M."/>
            <person name="Pradier J.M."/>
            <person name="Quevillon E."/>
            <person name="Sharon A."/>
            <person name="Simon A."/>
            <person name="ten Have A."/>
            <person name="Tudzynski B."/>
            <person name="Tudzynski P."/>
            <person name="Wincker P."/>
            <person name="Andrew M."/>
            <person name="Anthouard V."/>
            <person name="Beever R.E."/>
            <person name="Beffa R."/>
            <person name="Benoit I."/>
            <person name="Bouzid O."/>
            <person name="Brault B."/>
            <person name="Chen Z."/>
            <person name="Choquer M."/>
            <person name="Collemare J."/>
            <person name="Cotton P."/>
            <person name="Danchin E.G."/>
            <person name="Da Silva C."/>
            <person name="Gautier A."/>
            <person name="Giraud C."/>
            <person name="Giraud T."/>
            <person name="Gonzalez C."/>
            <person name="Grossetete S."/>
            <person name="Guldener U."/>
            <person name="Henrissat B."/>
            <person name="Howlett B.J."/>
            <person name="Kodira C."/>
            <person name="Kretschmer M."/>
            <person name="Lappartient A."/>
            <person name="Leroch M."/>
            <person name="Levis C."/>
            <person name="Mauceli E."/>
            <person name="Neuveglise C."/>
            <person name="Oeser B."/>
            <person name="Pearson M."/>
            <person name="Poulain J."/>
            <person name="Poussereau N."/>
            <person name="Quesneville H."/>
            <person name="Rascle C."/>
            <person name="Schumacher J."/>
            <person name="Segurens B."/>
            <person name="Sexton A."/>
            <person name="Silva E."/>
            <person name="Sirven C."/>
            <person name="Soanes D.M."/>
            <person name="Talbot N.J."/>
            <person name="Templeton M."/>
            <person name="Yandava C."/>
            <person name="Yarden O."/>
            <person name="Zeng Q."/>
            <person name="Rollins J.A."/>
            <person name="Lebrun M.H."/>
            <person name="Dickman M."/>
        </authorList>
    </citation>
    <scope>NUCLEOTIDE SEQUENCE [LARGE SCALE GENOMIC DNA]</scope>
    <source>
        <strain evidence="2">T4</strain>
    </source>
</reference>
<dbReference type="InParanoid" id="G2YSW6"/>
<name>G2YSW6_BOTF4</name>
<evidence type="ECO:0000313" key="2">
    <source>
        <dbReference type="Proteomes" id="UP000008177"/>
    </source>
</evidence>
<accession>G2YSW6</accession>
<dbReference type="OrthoDB" id="3437960at2759"/>
<protein>
    <submittedName>
        <fullName evidence="1">Uncharacterized protein</fullName>
    </submittedName>
</protein>
<dbReference type="HOGENOM" id="CLU_1360231_0_0_1"/>